<dbReference type="EMBL" id="CAJJDP010000155">
    <property type="protein sequence ID" value="CAD8211290.1"/>
    <property type="molecule type" value="Genomic_DNA"/>
</dbReference>
<organism evidence="1 2">
    <name type="scientific">Paramecium octaurelia</name>
    <dbReference type="NCBI Taxonomy" id="43137"/>
    <lineage>
        <taxon>Eukaryota</taxon>
        <taxon>Sar</taxon>
        <taxon>Alveolata</taxon>
        <taxon>Ciliophora</taxon>
        <taxon>Intramacronucleata</taxon>
        <taxon>Oligohymenophorea</taxon>
        <taxon>Peniculida</taxon>
        <taxon>Parameciidae</taxon>
        <taxon>Paramecium</taxon>
    </lineage>
</organism>
<name>A0A8S1YC14_PAROT</name>
<comment type="caution">
    <text evidence="1">The sequence shown here is derived from an EMBL/GenBank/DDBJ whole genome shotgun (WGS) entry which is preliminary data.</text>
</comment>
<keyword evidence="2" id="KW-1185">Reference proteome</keyword>
<dbReference type="AlphaFoldDB" id="A0A8S1YC14"/>
<reference evidence="1" key="1">
    <citation type="submission" date="2021-01" db="EMBL/GenBank/DDBJ databases">
        <authorList>
            <consortium name="Genoscope - CEA"/>
            <person name="William W."/>
        </authorList>
    </citation>
    <scope>NUCLEOTIDE SEQUENCE</scope>
</reference>
<evidence type="ECO:0000313" key="1">
    <source>
        <dbReference type="EMBL" id="CAD8211290.1"/>
    </source>
</evidence>
<protein>
    <submittedName>
        <fullName evidence="1">Uncharacterized protein</fullName>
    </submittedName>
</protein>
<dbReference type="Proteomes" id="UP000683925">
    <property type="component" value="Unassembled WGS sequence"/>
</dbReference>
<evidence type="ECO:0000313" key="2">
    <source>
        <dbReference type="Proteomes" id="UP000683925"/>
    </source>
</evidence>
<gene>
    <name evidence="1" type="ORF">POCTA_138.1.T1530147</name>
</gene>
<sequence length="136" mass="16107">MSAYQNIKENFLSRPFQTLVECIFMVEICGILGTIMKNRQYLSNVQHRELMLLCDFHISRSYSIDCWSLYDIERFNQCTIKLNQICAKAHVNVSMRKMLFLKHQQRSKVQYIYQAMNAQECFLDGCISYLVDGRKI</sequence>
<accession>A0A8S1YC14</accession>
<proteinExistence type="predicted"/>